<feature type="domain" description="PTS EIIA type-1" evidence="7">
    <location>
        <begin position="29"/>
        <end position="133"/>
    </location>
</feature>
<evidence type="ECO:0000259" key="7">
    <source>
        <dbReference type="PROSITE" id="PS51093"/>
    </source>
</evidence>
<keyword evidence="9" id="KW-1185">Reference proteome</keyword>
<dbReference type="Proteomes" id="UP000298381">
    <property type="component" value="Unassembled WGS sequence"/>
</dbReference>
<keyword evidence="3 8" id="KW-0762">Sugar transport</keyword>
<evidence type="ECO:0000256" key="6">
    <source>
        <dbReference type="ARBA" id="ARBA00022777"/>
    </source>
</evidence>
<sequence length="162" mass="17781">MFNIFNKKNSIVIYAPMSGELIDLTELDDPVFSEKMVGDGIAIKPNENTVLSPVKGTIIQVFPTKHAVGIKTNEGLEILIHLGIDTVELKGEGFKAFVKAGDEVNIGDKLLEMNLEFIKQKGKSIDTPVLITNMDIVKELGIKNSNDVIAGKDIIMEIKLKD</sequence>
<name>A0A4Z0DA39_9FIRM</name>
<dbReference type="PROSITE" id="PS00371">
    <property type="entry name" value="PTS_EIIA_TYPE_1_HIS"/>
    <property type="match status" value="1"/>
</dbReference>
<accession>A0A4Z0DA39</accession>
<keyword evidence="5" id="KW-0598">Phosphotransferase system</keyword>
<dbReference type="NCBIfam" id="TIGR00830">
    <property type="entry name" value="PTBA"/>
    <property type="match status" value="1"/>
</dbReference>
<evidence type="ECO:0000313" key="8">
    <source>
        <dbReference type="EMBL" id="TFZ41712.1"/>
    </source>
</evidence>
<evidence type="ECO:0000256" key="4">
    <source>
        <dbReference type="ARBA" id="ARBA00022679"/>
    </source>
</evidence>
<protein>
    <submittedName>
        <fullName evidence="8">PTS glucose transporter subunit IIA</fullName>
    </submittedName>
</protein>
<keyword evidence="2" id="KW-0813">Transport</keyword>
<evidence type="ECO:0000313" key="9">
    <source>
        <dbReference type="Proteomes" id="UP000298381"/>
    </source>
</evidence>
<dbReference type="PANTHER" id="PTHR45008">
    <property type="entry name" value="PTS SYSTEM GLUCOSE-SPECIFIC EIIA COMPONENT"/>
    <property type="match status" value="1"/>
</dbReference>
<organism evidence="8 9">
    <name type="scientific">Soehngenia longivitae</name>
    <dbReference type="NCBI Taxonomy" id="2562294"/>
    <lineage>
        <taxon>Bacteria</taxon>
        <taxon>Bacillati</taxon>
        <taxon>Bacillota</taxon>
        <taxon>Tissierellia</taxon>
        <taxon>Tissierellales</taxon>
        <taxon>Tissierellaceae</taxon>
        <taxon>Soehngenia</taxon>
    </lineage>
</organism>
<dbReference type="PROSITE" id="PS51093">
    <property type="entry name" value="PTS_EIIA_TYPE_1"/>
    <property type="match status" value="1"/>
</dbReference>
<dbReference type="InterPro" id="IPR011055">
    <property type="entry name" value="Dup_hybrid_motif"/>
</dbReference>
<comment type="caution">
    <text evidence="8">The sequence shown here is derived from an EMBL/GenBank/DDBJ whole genome shotgun (WGS) entry which is preliminary data.</text>
</comment>
<dbReference type="OrthoDB" id="92465at2"/>
<dbReference type="SUPFAM" id="SSF51261">
    <property type="entry name" value="Duplicated hybrid motif"/>
    <property type="match status" value="1"/>
</dbReference>
<dbReference type="Gene3D" id="2.70.70.10">
    <property type="entry name" value="Glucose Permease (Domain IIA)"/>
    <property type="match status" value="1"/>
</dbReference>
<dbReference type="GO" id="GO:0016301">
    <property type="term" value="F:kinase activity"/>
    <property type="evidence" value="ECO:0007669"/>
    <property type="project" value="UniProtKB-KW"/>
</dbReference>
<dbReference type="AlphaFoldDB" id="A0A4Z0DA39"/>
<evidence type="ECO:0000256" key="5">
    <source>
        <dbReference type="ARBA" id="ARBA00022683"/>
    </source>
</evidence>
<keyword evidence="6" id="KW-0418">Kinase</keyword>
<proteinExistence type="predicted"/>
<evidence type="ECO:0000256" key="1">
    <source>
        <dbReference type="ARBA" id="ARBA00004496"/>
    </source>
</evidence>
<reference evidence="8 9" key="1">
    <citation type="submission" date="2019-03" db="EMBL/GenBank/DDBJ databases">
        <title>Draft genome sequence data and analysis of a Fermenting Bacterium, Soehngenia longevitae strain 1933PT, isolated from petroleum reservoir in Azerbaijan.</title>
        <authorList>
            <person name="Grouzdev D.S."/>
            <person name="Bidzhieva S.K."/>
            <person name="Sokolova D.S."/>
            <person name="Tourova T.P."/>
            <person name="Poltaraus A.B."/>
            <person name="Nazina T.N."/>
        </authorList>
    </citation>
    <scope>NUCLEOTIDE SEQUENCE [LARGE SCALE GENOMIC DNA]</scope>
    <source>
        <strain evidence="8 9">1933P</strain>
    </source>
</reference>
<keyword evidence="4" id="KW-0808">Transferase</keyword>
<dbReference type="InterPro" id="IPR001127">
    <property type="entry name" value="PTS_EIIA_1_perm"/>
</dbReference>
<dbReference type="InterPro" id="IPR050890">
    <property type="entry name" value="PTS_EIIA_component"/>
</dbReference>
<dbReference type="Pfam" id="PF00358">
    <property type="entry name" value="PTS_EIIA_1"/>
    <property type="match status" value="1"/>
</dbReference>
<dbReference type="GO" id="GO:0005737">
    <property type="term" value="C:cytoplasm"/>
    <property type="evidence" value="ECO:0007669"/>
    <property type="project" value="UniProtKB-SubCell"/>
</dbReference>
<evidence type="ECO:0000256" key="3">
    <source>
        <dbReference type="ARBA" id="ARBA00022597"/>
    </source>
</evidence>
<dbReference type="FunFam" id="2.70.70.10:FF:000001">
    <property type="entry name" value="PTS system glucose-specific IIA component"/>
    <property type="match status" value="1"/>
</dbReference>
<dbReference type="PANTHER" id="PTHR45008:SF1">
    <property type="entry name" value="PTS SYSTEM GLUCOSE-SPECIFIC EIIA COMPONENT"/>
    <property type="match status" value="1"/>
</dbReference>
<comment type="subcellular location">
    <subcellularLocation>
        <location evidence="1">Cytoplasm</location>
    </subcellularLocation>
</comment>
<dbReference type="EMBL" id="SRIB01000001">
    <property type="protein sequence ID" value="TFZ41712.1"/>
    <property type="molecule type" value="Genomic_DNA"/>
</dbReference>
<dbReference type="GO" id="GO:0009401">
    <property type="term" value="P:phosphoenolpyruvate-dependent sugar phosphotransferase system"/>
    <property type="evidence" value="ECO:0007669"/>
    <property type="project" value="UniProtKB-KW"/>
</dbReference>
<dbReference type="RefSeq" id="WP_135269904.1">
    <property type="nucleotide sequence ID" value="NZ_SRIB01000001.1"/>
</dbReference>
<gene>
    <name evidence="8" type="ORF">E4100_00840</name>
</gene>
<evidence type="ECO:0000256" key="2">
    <source>
        <dbReference type="ARBA" id="ARBA00022448"/>
    </source>
</evidence>